<evidence type="ECO:0000256" key="1">
    <source>
        <dbReference type="SAM" id="Phobius"/>
    </source>
</evidence>
<reference evidence="2" key="1">
    <citation type="submission" date="2020-11" db="EMBL/GenBank/DDBJ databases">
        <authorList>
            <consortium name="DOE Joint Genome Institute"/>
            <person name="Ahrendt S."/>
            <person name="Riley R."/>
            <person name="Andreopoulos W."/>
            <person name="Labutti K."/>
            <person name="Pangilinan J."/>
            <person name="Ruiz-Duenas F.J."/>
            <person name="Barrasa J.M."/>
            <person name="Sanchez-Garcia M."/>
            <person name="Camarero S."/>
            <person name="Miyauchi S."/>
            <person name="Serrano A."/>
            <person name="Linde D."/>
            <person name="Babiker R."/>
            <person name="Drula E."/>
            <person name="Ayuso-Fernandez I."/>
            <person name="Pacheco R."/>
            <person name="Padilla G."/>
            <person name="Ferreira P."/>
            <person name="Barriuso J."/>
            <person name="Kellner H."/>
            <person name="Castanera R."/>
            <person name="Alfaro M."/>
            <person name="Ramirez L."/>
            <person name="Pisabarro A.G."/>
            <person name="Kuo A."/>
            <person name="Tritt A."/>
            <person name="Lipzen A."/>
            <person name="He G."/>
            <person name="Yan M."/>
            <person name="Ng V."/>
            <person name="Cullen D."/>
            <person name="Martin F."/>
            <person name="Rosso M.-N."/>
            <person name="Henrissat B."/>
            <person name="Hibbett D."/>
            <person name="Martinez A.T."/>
            <person name="Grigoriev I.V."/>
        </authorList>
    </citation>
    <scope>NUCLEOTIDE SEQUENCE</scope>
    <source>
        <strain evidence="2">AH 40177</strain>
    </source>
</reference>
<feature type="transmembrane region" description="Helical" evidence="1">
    <location>
        <begin position="16"/>
        <end position="45"/>
    </location>
</feature>
<accession>A0A9P5Q7N9</accession>
<name>A0A9P5Q7N9_9AGAR</name>
<comment type="caution">
    <text evidence="2">The sequence shown here is derived from an EMBL/GenBank/DDBJ whole genome shotgun (WGS) entry which is preliminary data.</text>
</comment>
<evidence type="ECO:0000313" key="2">
    <source>
        <dbReference type="EMBL" id="KAF9075702.1"/>
    </source>
</evidence>
<sequence>MYLWHTSDAVYVGTRLFLIGTASVFLSKFLVLLSLTTSSVSLLCFRSRSNSWGNFYTARP</sequence>
<dbReference type="EMBL" id="JADNRY010000008">
    <property type="protein sequence ID" value="KAF9075702.1"/>
    <property type="molecule type" value="Genomic_DNA"/>
</dbReference>
<keyword evidence="3" id="KW-1185">Reference proteome</keyword>
<gene>
    <name evidence="2" type="ORF">BDP27DRAFT_1443016</name>
</gene>
<organism evidence="2 3">
    <name type="scientific">Rhodocollybia butyracea</name>
    <dbReference type="NCBI Taxonomy" id="206335"/>
    <lineage>
        <taxon>Eukaryota</taxon>
        <taxon>Fungi</taxon>
        <taxon>Dikarya</taxon>
        <taxon>Basidiomycota</taxon>
        <taxon>Agaricomycotina</taxon>
        <taxon>Agaricomycetes</taxon>
        <taxon>Agaricomycetidae</taxon>
        <taxon>Agaricales</taxon>
        <taxon>Marasmiineae</taxon>
        <taxon>Omphalotaceae</taxon>
        <taxon>Rhodocollybia</taxon>
    </lineage>
</organism>
<keyword evidence="1" id="KW-0812">Transmembrane</keyword>
<dbReference type="Proteomes" id="UP000772434">
    <property type="component" value="Unassembled WGS sequence"/>
</dbReference>
<proteinExistence type="predicted"/>
<keyword evidence="1" id="KW-1133">Transmembrane helix</keyword>
<protein>
    <submittedName>
        <fullName evidence="2">Uncharacterized protein</fullName>
    </submittedName>
</protein>
<dbReference type="AlphaFoldDB" id="A0A9P5Q7N9"/>
<keyword evidence="1" id="KW-0472">Membrane</keyword>
<evidence type="ECO:0000313" key="3">
    <source>
        <dbReference type="Proteomes" id="UP000772434"/>
    </source>
</evidence>